<dbReference type="Proteomes" id="UP000230790">
    <property type="component" value="Unassembled WGS sequence"/>
</dbReference>
<dbReference type="PANTHER" id="PTHR43257:SF2">
    <property type="entry name" value="PYRUVATE DEHYDROGENASE E1 COMPONENT SUBUNIT BETA"/>
    <property type="match status" value="1"/>
</dbReference>
<dbReference type="Gene3D" id="3.40.50.970">
    <property type="match status" value="1"/>
</dbReference>
<feature type="domain" description="Transketolase-like pyrimidine-binding" evidence="2">
    <location>
        <begin position="10"/>
        <end position="91"/>
    </location>
</feature>
<protein>
    <submittedName>
        <fullName evidence="3">Alpha-ketoacid dehydrogenase subunit beta</fullName>
    </submittedName>
</protein>
<evidence type="ECO:0000259" key="2">
    <source>
        <dbReference type="Pfam" id="PF02779"/>
    </source>
</evidence>
<feature type="non-terminal residue" evidence="3">
    <location>
        <position position="91"/>
    </location>
</feature>
<accession>A0A2M8Q7E3</accession>
<sequence>MTQTTVRTRTFVQALNEALDLAMERDPNVYLIGEDIGEMGGDFGVTRGLWAKYGEARVRDTPLSEAAIIGTAVGSAMMGFRPVAEIMFADF</sequence>
<evidence type="ECO:0000256" key="1">
    <source>
        <dbReference type="ARBA" id="ARBA00023052"/>
    </source>
</evidence>
<reference evidence="3 4" key="1">
    <citation type="submission" date="2017-11" db="EMBL/GenBank/DDBJ databases">
        <title>Evolution of Phototrophy in the Chloroflexi Phylum Driven by Horizontal Gene Transfer.</title>
        <authorList>
            <person name="Ward L.M."/>
            <person name="Hemp J."/>
            <person name="Shih P.M."/>
            <person name="Mcglynn S.E."/>
            <person name="Fischer W."/>
        </authorList>
    </citation>
    <scope>NUCLEOTIDE SEQUENCE [LARGE SCALE GENOMIC DNA]</scope>
    <source>
        <strain evidence="3">JP3_7</strain>
    </source>
</reference>
<evidence type="ECO:0000313" key="3">
    <source>
        <dbReference type="EMBL" id="PJF45694.1"/>
    </source>
</evidence>
<dbReference type="EMBL" id="PGTN01000846">
    <property type="protein sequence ID" value="PJF45694.1"/>
    <property type="molecule type" value="Genomic_DNA"/>
</dbReference>
<dbReference type="InterPro" id="IPR005475">
    <property type="entry name" value="Transketolase-like_Pyr-bd"/>
</dbReference>
<dbReference type="Pfam" id="PF02779">
    <property type="entry name" value="Transket_pyr"/>
    <property type="match status" value="1"/>
</dbReference>
<dbReference type="PANTHER" id="PTHR43257">
    <property type="entry name" value="PYRUVATE DEHYDROGENASE E1 COMPONENT BETA SUBUNIT"/>
    <property type="match status" value="1"/>
</dbReference>
<keyword evidence="1" id="KW-0786">Thiamine pyrophosphate</keyword>
<name>A0A2M8Q7E3_9CHLR</name>
<evidence type="ECO:0000313" key="4">
    <source>
        <dbReference type="Proteomes" id="UP000230790"/>
    </source>
</evidence>
<gene>
    <name evidence="3" type="ORF">CUN48_17590</name>
</gene>
<proteinExistence type="predicted"/>
<dbReference type="AlphaFoldDB" id="A0A2M8Q7E3"/>
<dbReference type="InterPro" id="IPR029061">
    <property type="entry name" value="THDP-binding"/>
</dbReference>
<comment type="caution">
    <text evidence="3">The sequence shown here is derived from an EMBL/GenBank/DDBJ whole genome shotgun (WGS) entry which is preliminary data.</text>
</comment>
<organism evidence="3 4">
    <name type="scientific">Candidatus Thermofonsia Clade 3 bacterium</name>
    <dbReference type="NCBI Taxonomy" id="2364212"/>
    <lineage>
        <taxon>Bacteria</taxon>
        <taxon>Bacillati</taxon>
        <taxon>Chloroflexota</taxon>
        <taxon>Candidatus Thermofontia</taxon>
        <taxon>Candidatus Thermofonsia Clade 3</taxon>
    </lineage>
</organism>
<dbReference type="SUPFAM" id="SSF52518">
    <property type="entry name" value="Thiamin diphosphate-binding fold (THDP-binding)"/>
    <property type="match status" value="1"/>
</dbReference>